<evidence type="ECO:0000256" key="1">
    <source>
        <dbReference type="ARBA" id="ARBA00000085"/>
    </source>
</evidence>
<dbReference type="InterPro" id="IPR036097">
    <property type="entry name" value="HisK_dim/P_sf"/>
</dbReference>
<dbReference type="SMART" id="SM00304">
    <property type="entry name" value="HAMP"/>
    <property type="match status" value="1"/>
</dbReference>
<dbReference type="Proteomes" id="UP000037848">
    <property type="component" value="Unassembled WGS sequence"/>
</dbReference>
<comment type="catalytic activity">
    <reaction evidence="1">
        <text>ATP + protein L-histidine = ADP + protein N-phospho-L-histidine.</text>
        <dbReference type="EC" id="2.7.13.3"/>
    </reaction>
</comment>
<evidence type="ECO:0000256" key="9">
    <source>
        <dbReference type="ARBA" id="ARBA00022777"/>
    </source>
</evidence>
<evidence type="ECO:0000256" key="7">
    <source>
        <dbReference type="ARBA" id="ARBA00022692"/>
    </source>
</evidence>
<feature type="domain" description="Histidine kinase" evidence="15">
    <location>
        <begin position="273"/>
        <end position="491"/>
    </location>
</feature>
<gene>
    <name evidence="17" type="ORF">ADS77_05135</name>
</gene>
<keyword evidence="11 14" id="KW-1133">Transmembrane helix</keyword>
<organism evidence="17 18">
    <name type="scientific">Pseudoalteromonas porphyrae</name>
    <dbReference type="NCBI Taxonomy" id="187330"/>
    <lineage>
        <taxon>Bacteria</taxon>
        <taxon>Pseudomonadati</taxon>
        <taxon>Pseudomonadota</taxon>
        <taxon>Gammaproteobacteria</taxon>
        <taxon>Alteromonadales</taxon>
        <taxon>Pseudoalteromonadaceae</taxon>
        <taxon>Pseudoalteromonas</taxon>
    </lineage>
</organism>
<dbReference type="Pfam" id="PF02518">
    <property type="entry name" value="HATPase_c"/>
    <property type="match status" value="1"/>
</dbReference>
<dbReference type="InterPro" id="IPR003594">
    <property type="entry name" value="HATPase_dom"/>
</dbReference>
<keyword evidence="18" id="KW-1185">Reference proteome</keyword>
<evidence type="ECO:0000256" key="11">
    <source>
        <dbReference type="ARBA" id="ARBA00022989"/>
    </source>
</evidence>
<dbReference type="InterPro" id="IPR003660">
    <property type="entry name" value="HAMP_dom"/>
</dbReference>
<dbReference type="Gene3D" id="3.30.565.10">
    <property type="entry name" value="Histidine kinase-like ATPase, C-terminal domain"/>
    <property type="match status" value="1"/>
</dbReference>
<comment type="subcellular location">
    <subcellularLocation>
        <location evidence="2">Cell membrane</location>
        <topology evidence="2">Multi-pass membrane protein</topology>
    </subcellularLocation>
</comment>
<evidence type="ECO:0000256" key="13">
    <source>
        <dbReference type="ARBA" id="ARBA00023136"/>
    </source>
</evidence>
<keyword evidence="9 17" id="KW-0418">Kinase</keyword>
<dbReference type="Pfam" id="PF00512">
    <property type="entry name" value="HisKA"/>
    <property type="match status" value="1"/>
</dbReference>
<feature type="transmembrane region" description="Helical" evidence="14">
    <location>
        <begin position="7"/>
        <end position="30"/>
    </location>
</feature>
<dbReference type="InterPro" id="IPR036890">
    <property type="entry name" value="HATPase_C_sf"/>
</dbReference>
<keyword evidence="5" id="KW-0597">Phosphoprotein</keyword>
<accession>A0A0N1MW77</accession>
<dbReference type="SMART" id="SM00388">
    <property type="entry name" value="HisKA"/>
    <property type="match status" value="1"/>
</dbReference>
<dbReference type="SUPFAM" id="SSF47384">
    <property type="entry name" value="Homodimeric domain of signal transducing histidine kinase"/>
    <property type="match status" value="1"/>
</dbReference>
<evidence type="ECO:0000256" key="2">
    <source>
        <dbReference type="ARBA" id="ARBA00004651"/>
    </source>
</evidence>
<dbReference type="SUPFAM" id="SSF55874">
    <property type="entry name" value="ATPase domain of HSP90 chaperone/DNA topoisomerase II/histidine kinase"/>
    <property type="match status" value="1"/>
</dbReference>
<comment type="caution">
    <text evidence="17">The sequence shown here is derived from an EMBL/GenBank/DDBJ whole genome shotgun (WGS) entry which is preliminary data.</text>
</comment>
<dbReference type="PROSITE" id="PS50885">
    <property type="entry name" value="HAMP"/>
    <property type="match status" value="1"/>
</dbReference>
<dbReference type="Gene3D" id="6.10.340.10">
    <property type="match status" value="1"/>
</dbReference>
<dbReference type="CDD" id="cd06225">
    <property type="entry name" value="HAMP"/>
    <property type="match status" value="1"/>
</dbReference>
<dbReference type="PANTHER" id="PTHR45528:SF1">
    <property type="entry name" value="SENSOR HISTIDINE KINASE CPXA"/>
    <property type="match status" value="1"/>
</dbReference>
<evidence type="ECO:0000256" key="12">
    <source>
        <dbReference type="ARBA" id="ARBA00023012"/>
    </source>
</evidence>
<keyword evidence="12" id="KW-0902">Two-component regulatory system</keyword>
<dbReference type="GO" id="GO:0005524">
    <property type="term" value="F:ATP binding"/>
    <property type="evidence" value="ECO:0007669"/>
    <property type="project" value="UniProtKB-KW"/>
</dbReference>
<dbReference type="PRINTS" id="PR00344">
    <property type="entry name" value="BCTRLSENSOR"/>
</dbReference>
<dbReference type="InterPro" id="IPR050398">
    <property type="entry name" value="HssS/ArlS-like"/>
</dbReference>
<dbReference type="InterPro" id="IPR005467">
    <property type="entry name" value="His_kinase_dom"/>
</dbReference>
<dbReference type="RefSeq" id="WP_054453259.1">
    <property type="nucleotide sequence ID" value="NZ_LHPH01000004.1"/>
</dbReference>
<proteinExistence type="predicted"/>
<keyword evidence="13 14" id="KW-0472">Membrane</keyword>
<reference evidence="17 18" key="1">
    <citation type="submission" date="2015-08" db="EMBL/GenBank/DDBJ databases">
        <title>Draft Genome Sequence of Pseudoalteromonas porphyrae UCD-SED14.</title>
        <authorList>
            <person name="Coil D.A."/>
            <person name="Jospin G."/>
            <person name="Lee R.D."/>
            <person name="Eisen J.A."/>
        </authorList>
    </citation>
    <scope>NUCLEOTIDE SEQUENCE [LARGE SCALE GENOMIC DNA]</scope>
    <source>
        <strain evidence="17 18">UCD-SED14</strain>
    </source>
</reference>
<dbReference type="PROSITE" id="PS50109">
    <property type="entry name" value="HIS_KIN"/>
    <property type="match status" value="1"/>
</dbReference>
<dbReference type="InterPro" id="IPR004358">
    <property type="entry name" value="Sig_transdc_His_kin-like_C"/>
</dbReference>
<dbReference type="EMBL" id="LHPH01000004">
    <property type="protein sequence ID" value="KPH64656.1"/>
    <property type="molecule type" value="Genomic_DNA"/>
</dbReference>
<evidence type="ECO:0000256" key="6">
    <source>
        <dbReference type="ARBA" id="ARBA00022679"/>
    </source>
</evidence>
<feature type="transmembrane region" description="Helical" evidence="14">
    <location>
        <begin position="192"/>
        <end position="212"/>
    </location>
</feature>
<evidence type="ECO:0000259" key="16">
    <source>
        <dbReference type="PROSITE" id="PS50885"/>
    </source>
</evidence>
<dbReference type="CDD" id="cd00082">
    <property type="entry name" value="HisKA"/>
    <property type="match status" value="1"/>
</dbReference>
<dbReference type="FunFam" id="3.30.565.10:FF:000006">
    <property type="entry name" value="Sensor histidine kinase WalK"/>
    <property type="match status" value="1"/>
</dbReference>
<evidence type="ECO:0000256" key="5">
    <source>
        <dbReference type="ARBA" id="ARBA00022553"/>
    </source>
</evidence>
<dbReference type="Gene3D" id="1.10.287.130">
    <property type="match status" value="1"/>
</dbReference>
<name>A0A0N1MW77_9GAMM</name>
<evidence type="ECO:0000256" key="3">
    <source>
        <dbReference type="ARBA" id="ARBA00012438"/>
    </source>
</evidence>
<evidence type="ECO:0000313" key="18">
    <source>
        <dbReference type="Proteomes" id="UP000037848"/>
    </source>
</evidence>
<dbReference type="OrthoDB" id="9804645at2"/>
<dbReference type="GO" id="GO:0000155">
    <property type="term" value="F:phosphorelay sensor kinase activity"/>
    <property type="evidence" value="ECO:0007669"/>
    <property type="project" value="InterPro"/>
</dbReference>
<keyword evidence="7 14" id="KW-0812">Transmembrane</keyword>
<evidence type="ECO:0000256" key="8">
    <source>
        <dbReference type="ARBA" id="ARBA00022741"/>
    </source>
</evidence>
<dbReference type="EC" id="2.7.13.3" evidence="3"/>
<dbReference type="SUPFAM" id="SSF158472">
    <property type="entry name" value="HAMP domain-like"/>
    <property type="match status" value="1"/>
</dbReference>
<evidence type="ECO:0000259" key="15">
    <source>
        <dbReference type="PROSITE" id="PS50109"/>
    </source>
</evidence>
<keyword evidence="4" id="KW-1003">Cell membrane</keyword>
<dbReference type="InterPro" id="IPR003661">
    <property type="entry name" value="HisK_dim/P_dom"/>
</dbReference>
<protein>
    <recommendedName>
        <fullName evidence="3">histidine kinase</fullName>
        <ecNumber evidence="3">2.7.13.3</ecNumber>
    </recommendedName>
</protein>
<feature type="domain" description="HAMP" evidence="16">
    <location>
        <begin position="213"/>
        <end position="265"/>
    </location>
</feature>
<sequence length="491" mass="55923">MKIHNKLFLILFSFSFILITGLVLVMQWSIGQGMVDYVNAKEVKALQPLASQLAREYQKTSSWKNFEGENHRFFHLIRKQLKESQFLPSRTPDQINKASQRPGFMPKPRGEHRPPMDPSFAGELRLPPGHEAHYALLDNNKQVIAGLYKADLTYRNISIYDADTVVGFIAVSKRKGLIDGYELDFLEQQTTYLWLIALAALLFTLLITFLLARHLVGPVKQIAQGMHHLSQGDYQYKLELDRHDELGQLSEDYNTLALTLARNEEARKRWLANTSHELRTPITILMGELEAMLLGVRPLTVKNISSANDEALHLKRLIDDLHMLNSAELGGMHFNMQPLLMDELFRSVEQKYVVIFNQHNIEFVIKIHSHKITLLADKTRLMQLFDNILMNAVHYAQCSAIQLTVQMTQRLNQDYVEIKITDNGVGVDDQHLSHLFEYLYRVDDARNRQQGGSGLGLSLCQHIVQSHQGEITAINSPLGGLGIIISLPVET</sequence>
<evidence type="ECO:0000256" key="4">
    <source>
        <dbReference type="ARBA" id="ARBA00022475"/>
    </source>
</evidence>
<keyword evidence="6" id="KW-0808">Transferase</keyword>
<dbReference type="Pfam" id="PF00672">
    <property type="entry name" value="HAMP"/>
    <property type="match status" value="1"/>
</dbReference>
<dbReference type="PATRIC" id="fig|187330.3.peg.2791"/>
<dbReference type="SMART" id="SM00387">
    <property type="entry name" value="HATPase_c"/>
    <property type="match status" value="1"/>
</dbReference>
<dbReference type="PANTHER" id="PTHR45528">
    <property type="entry name" value="SENSOR HISTIDINE KINASE CPXA"/>
    <property type="match status" value="1"/>
</dbReference>
<keyword evidence="10" id="KW-0067">ATP-binding</keyword>
<evidence type="ECO:0000313" key="17">
    <source>
        <dbReference type="EMBL" id="KPH64656.1"/>
    </source>
</evidence>
<evidence type="ECO:0000256" key="10">
    <source>
        <dbReference type="ARBA" id="ARBA00022840"/>
    </source>
</evidence>
<dbReference type="GO" id="GO:0005886">
    <property type="term" value="C:plasma membrane"/>
    <property type="evidence" value="ECO:0007669"/>
    <property type="project" value="UniProtKB-SubCell"/>
</dbReference>
<evidence type="ECO:0000256" key="14">
    <source>
        <dbReference type="SAM" id="Phobius"/>
    </source>
</evidence>
<dbReference type="AlphaFoldDB" id="A0A0N1MW77"/>
<keyword evidence="8" id="KW-0547">Nucleotide-binding</keyword>